<comment type="subcellular location">
    <subcellularLocation>
        <location evidence="1">Mitochondrion matrix</location>
    </subcellularLocation>
</comment>
<evidence type="ECO:0000256" key="5">
    <source>
        <dbReference type="ARBA" id="ARBA00022598"/>
    </source>
</evidence>
<evidence type="ECO:0000256" key="1">
    <source>
        <dbReference type="ARBA" id="ARBA00004305"/>
    </source>
</evidence>
<protein>
    <recommendedName>
        <fullName evidence="16">Phenylalanine--tRNA ligase, mitochondrial</fullName>
        <ecNumber evidence="4">6.1.1.20</ecNumber>
    </recommendedName>
    <alternativeName>
        <fullName evidence="13">Phenylalanyl-tRNA synthetase</fullName>
    </alternativeName>
</protein>
<organism evidence="19 20">
    <name type="scientific">Ciona savignyi</name>
    <name type="common">Pacific transparent sea squirt</name>
    <dbReference type="NCBI Taxonomy" id="51511"/>
    <lineage>
        <taxon>Eukaryota</taxon>
        <taxon>Metazoa</taxon>
        <taxon>Chordata</taxon>
        <taxon>Tunicata</taxon>
        <taxon>Ascidiacea</taxon>
        <taxon>Phlebobranchia</taxon>
        <taxon>Cionidae</taxon>
        <taxon>Ciona</taxon>
    </lineage>
</organism>
<dbReference type="GO" id="GO:0006432">
    <property type="term" value="P:phenylalanyl-tRNA aminoacylation"/>
    <property type="evidence" value="ECO:0007669"/>
    <property type="project" value="TreeGrafter"/>
</dbReference>
<dbReference type="Pfam" id="PF03147">
    <property type="entry name" value="FDX-ACB"/>
    <property type="match status" value="1"/>
</dbReference>
<dbReference type="GO" id="GO:0000049">
    <property type="term" value="F:tRNA binding"/>
    <property type="evidence" value="ECO:0007669"/>
    <property type="project" value="InterPro"/>
</dbReference>
<dbReference type="AlphaFoldDB" id="H2ZQD4"/>
<keyword evidence="9" id="KW-0809">Transit peptide</keyword>
<evidence type="ECO:0000256" key="16">
    <source>
        <dbReference type="ARBA" id="ARBA00073229"/>
    </source>
</evidence>
<dbReference type="FunFam" id="3.30.70.380:FF:000002">
    <property type="entry name" value="phenylalanine--tRNA ligase, mitochondrial"/>
    <property type="match status" value="1"/>
</dbReference>
<comment type="subunit">
    <text evidence="3">Monomer.</text>
</comment>
<feature type="domain" description="Aminoacyl-transfer RNA synthetases class-II family profile" evidence="17">
    <location>
        <begin position="126"/>
        <end position="389"/>
    </location>
</feature>
<dbReference type="Ensembl" id="ENSCSAVT00000020013.1">
    <property type="protein sequence ID" value="ENSCSAVP00000019800.1"/>
    <property type="gene ID" value="ENSCSAVG00000011625.1"/>
</dbReference>
<evidence type="ECO:0000256" key="14">
    <source>
        <dbReference type="ARBA" id="ARBA00049255"/>
    </source>
</evidence>
<keyword evidence="12" id="KW-0030">Aminoacyl-tRNA synthetase</keyword>
<dbReference type="FunFam" id="3.30.930.10:FF:000041">
    <property type="entry name" value="Phenylalanyl-tRNA synthetase 2, mitochondrial"/>
    <property type="match status" value="1"/>
</dbReference>
<dbReference type="eggNOG" id="KOG2783">
    <property type="taxonomic scope" value="Eukaryota"/>
</dbReference>
<dbReference type="OMA" id="PISHYPQ"/>
<dbReference type="Pfam" id="PF01409">
    <property type="entry name" value="tRNA-synt_2d"/>
    <property type="match status" value="2"/>
</dbReference>
<evidence type="ECO:0000256" key="11">
    <source>
        <dbReference type="ARBA" id="ARBA00023128"/>
    </source>
</evidence>
<keyword evidence="6" id="KW-0547">Nucleotide-binding</keyword>
<keyword evidence="8" id="KW-0648">Protein biosynthesis</keyword>
<evidence type="ECO:0000256" key="8">
    <source>
        <dbReference type="ARBA" id="ARBA00022917"/>
    </source>
</evidence>
<keyword evidence="20" id="KW-1185">Reference proteome</keyword>
<feature type="domain" description="FDX-ACB" evidence="18">
    <location>
        <begin position="392"/>
        <end position="483"/>
    </location>
</feature>
<evidence type="ECO:0000256" key="13">
    <source>
        <dbReference type="ARBA" id="ARBA00031194"/>
    </source>
</evidence>
<evidence type="ECO:0000256" key="4">
    <source>
        <dbReference type="ARBA" id="ARBA00012814"/>
    </source>
</evidence>
<evidence type="ECO:0000313" key="20">
    <source>
        <dbReference type="Proteomes" id="UP000007875"/>
    </source>
</evidence>
<evidence type="ECO:0000256" key="2">
    <source>
        <dbReference type="ARBA" id="ARBA00008226"/>
    </source>
</evidence>
<evidence type="ECO:0000313" key="19">
    <source>
        <dbReference type="Ensembl" id="ENSCSAVP00000019800.1"/>
    </source>
</evidence>
<dbReference type="InterPro" id="IPR045864">
    <property type="entry name" value="aa-tRNA-synth_II/BPL/LPL"/>
</dbReference>
<dbReference type="InterPro" id="IPR002319">
    <property type="entry name" value="Phenylalanyl-tRNA_Synthase"/>
</dbReference>
<reference evidence="20" key="1">
    <citation type="submission" date="2003-08" db="EMBL/GenBank/DDBJ databases">
        <authorList>
            <person name="Birren B."/>
            <person name="Nusbaum C."/>
            <person name="Abebe A."/>
            <person name="Abouelleil A."/>
            <person name="Adekoya E."/>
            <person name="Ait-zahra M."/>
            <person name="Allen N."/>
            <person name="Allen T."/>
            <person name="An P."/>
            <person name="Anderson M."/>
            <person name="Anderson S."/>
            <person name="Arachchi H."/>
            <person name="Armbruster J."/>
            <person name="Bachantsang P."/>
            <person name="Baldwin J."/>
            <person name="Barry A."/>
            <person name="Bayul T."/>
            <person name="Blitshsteyn B."/>
            <person name="Bloom T."/>
            <person name="Blye J."/>
            <person name="Boguslavskiy L."/>
            <person name="Borowsky M."/>
            <person name="Boukhgalter B."/>
            <person name="Brunache A."/>
            <person name="Butler J."/>
            <person name="Calixte N."/>
            <person name="Calvo S."/>
            <person name="Camarata J."/>
            <person name="Campo K."/>
            <person name="Chang J."/>
            <person name="Cheshatsang Y."/>
            <person name="Citroen M."/>
            <person name="Collymore A."/>
            <person name="Considine T."/>
            <person name="Cook A."/>
            <person name="Cooke P."/>
            <person name="Corum B."/>
            <person name="Cuomo C."/>
            <person name="David R."/>
            <person name="Dawoe T."/>
            <person name="Degray S."/>
            <person name="Dodge S."/>
            <person name="Dooley K."/>
            <person name="Dorje P."/>
            <person name="Dorjee K."/>
            <person name="Dorris L."/>
            <person name="Duffey N."/>
            <person name="Dupes A."/>
            <person name="Elkins T."/>
            <person name="Engels R."/>
            <person name="Erickson J."/>
            <person name="Farina A."/>
            <person name="Faro S."/>
            <person name="Ferreira P."/>
            <person name="Fischer H."/>
            <person name="Fitzgerald M."/>
            <person name="Foley K."/>
            <person name="Gage D."/>
            <person name="Galagan J."/>
            <person name="Gearin G."/>
            <person name="Gnerre S."/>
            <person name="Gnirke A."/>
            <person name="Goyette A."/>
            <person name="Graham J."/>
            <person name="Grandbois E."/>
            <person name="Gyaltsen K."/>
            <person name="Hafez N."/>
            <person name="Hagopian D."/>
            <person name="Hagos B."/>
            <person name="Hall J."/>
            <person name="Hatcher B."/>
            <person name="Heller A."/>
            <person name="Higgins H."/>
            <person name="Honan T."/>
            <person name="Horn A."/>
            <person name="Houde N."/>
            <person name="Hughes L."/>
            <person name="Hulme W."/>
            <person name="Husby E."/>
            <person name="Iliev I."/>
            <person name="Jaffe D."/>
            <person name="Jones C."/>
            <person name="Kamal M."/>
            <person name="Kamat A."/>
            <person name="Kamvysselis M."/>
            <person name="Karlsson E."/>
            <person name="Kells C."/>
            <person name="Kieu A."/>
            <person name="Kisner P."/>
            <person name="Kodira C."/>
            <person name="Kulbokas E."/>
            <person name="Labutti K."/>
            <person name="Lama D."/>
            <person name="Landers T."/>
            <person name="Leger J."/>
            <person name="Levine S."/>
            <person name="Lewis D."/>
            <person name="Lewis T."/>
            <person name="Lindblad-toh K."/>
            <person name="Liu X."/>
            <person name="Lokyitsang T."/>
            <person name="Lokyitsang Y."/>
            <person name="Lucien O."/>
            <person name="Lui A."/>
            <person name="Ma L.J."/>
            <person name="Mabbitt R."/>
            <person name="Macdonald J."/>
            <person name="Maclean C."/>
            <person name="Major J."/>
            <person name="Manning J."/>
            <person name="Marabella R."/>
            <person name="Maru K."/>
            <person name="Matthews C."/>
            <person name="Mauceli E."/>
            <person name="Mccarthy M."/>
            <person name="Mcdonough S."/>
            <person name="Mcghee T."/>
            <person name="Meldrim J."/>
            <person name="Meneus L."/>
            <person name="Mesirov J."/>
            <person name="Mihalev A."/>
            <person name="Mihova T."/>
            <person name="Mikkelsen T."/>
            <person name="Mlenga V."/>
            <person name="Moru K."/>
            <person name="Mozes J."/>
            <person name="Mulrain L."/>
            <person name="Munson G."/>
            <person name="Naylor J."/>
            <person name="Newes C."/>
            <person name="Nguyen C."/>
            <person name="Nguyen N."/>
            <person name="Nguyen T."/>
            <person name="Nicol R."/>
            <person name="Nielsen C."/>
            <person name="Nizzari M."/>
            <person name="Norbu C."/>
            <person name="Norbu N."/>
            <person name="O'donnell P."/>
            <person name="Okoawo O."/>
            <person name="O'leary S."/>
            <person name="Omotosho B."/>
            <person name="O'neill K."/>
            <person name="Osman S."/>
            <person name="Parker S."/>
            <person name="Perrin D."/>
            <person name="Phunkhang P."/>
            <person name="Piqani B."/>
            <person name="Purcell S."/>
            <person name="Rachupka T."/>
            <person name="Ramasamy U."/>
            <person name="Rameau R."/>
            <person name="Ray V."/>
            <person name="Raymond C."/>
            <person name="Retta R."/>
            <person name="Richardson S."/>
            <person name="Rise C."/>
            <person name="Rodriguez J."/>
            <person name="Rogers J."/>
            <person name="Rogov P."/>
            <person name="Rutman M."/>
            <person name="Schupbach R."/>
            <person name="Seaman C."/>
            <person name="Settipalli S."/>
            <person name="Sharpe T."/>
            <person name="Sheridan J."/>
            <person name="Sherpa N."/>
            <person name="Shi J."/>
            <person name="Smirnov S."/>
            <person name="Smith C."/>
            <person name="Sougnez C."/>
            <person name="Spencer B."/>
            <person name="Stalker J."/>
            <person name="Stange-thomann N."/>
            <person name="Stavropoulos S."/>
            <person name="Stetson K."/>
            <person name="Stone C."/>
            <person name="Stone S."/>
            <person name="Stubbs M."/>
            <person name="Talamas J."/>
            <person name="Tchuinga P."/>
            <person name="Tenzing P."/>
            <person name="Tesfaye S."/>
            <person name="Theodore J."/>
            <person name="Thoulutsang Y."/>
            <person name="Topham K."/>
            <person name="Towey S."/>
            <person name="Tsamla T."/>
            <person name="Tsomo N."/>
            <person name="Vallee D."/>
            <person name="Vassiliev H."/>
            <person name="Venkataraman V."/>
            <person name="Vinson J."/>
            <person name="Vo A."/>
            <person name="Wade C."/>
            <person name="Wang S."/>
            <person name="Wangchuk T."/>
            <person name="Wangdi T."/>
            <person name="Whittaker C."/>
            <person name="Wilkinson J."/>
            <person name="Wu Y."/>
            <person name="Wyman D."/>
            <person name="Yadav S."/>
            <person name="Yang S."/>
            <person name="Yang X."/>
            <person name="Yeager S."/>
            <person name="Yee E."/>
            <person name="Young G."/>
            <person name="Zainoun J."/>
            <person name="Zembeck L."/>
            <person name="Zimmer A."/>
            <person name="Zody M."/>
            <person name="Lander E."/>
        </authorList>
    </citation>
    <scope>NUCLEOTIDE SEQUENCE [LARGE SCALE GENOMIC DNA]</scope>
</reference>
<dbReference type="CDD" id="cd00496">
    <property type="entry name" value="PheRS_alpha_core"/>
    <property type="match status" value="1"/>
</dbReference>
<proteinExistence type="inferred from homology"/>
<comment type="catalytic activity">
    <reaction evidence="14">
        <text>tRNA(Phe) + L-phenylalanine + ATP = L-phenylalanyl-tRNA(Phe) + AMP + diphosphate + H(+)</text>
        <dbReference type="Rhea" id="RHEA:19413"/>
        <dbReference type="Rhea" id="RHEA-COMP:9668"/>
        <dbReference type="Rhea" id="RHEA-COMP:9699"/>
        <dbReference type="ChEBI" id="CHEBI:15378"/>
        <dbReference type="ChEBI" id="CHEBI:30616"/>
        <dbReference type="ChEBI" id="CHEBI:33019"/>
        <dbReference type="ChEBI" id="CHEBI:58095"/>
        <dbReference type="ChEBI" id="CHEBI:78442"/>
        <dbReference type="ChEBI" id="CHEBI:78531"/>
        <dbReference type="ChEBI" id="CHEBI:456215"/>
        <dbReference type="EC" id="6.1.1.20"/>
    </reaction>
</comment>
<dbReference type="EC" id="6.1.1.20" evidence="4"/>
<keyword evidence="7" id="KW-0067">ATP-binding</keyword>
<keyword evidence="5" id="KW-0436">Ligase</keyword>
<dbReference type="GO" id="GO:0005524">
    <property type="term" value="F:ATP binding"/>
    <property type="evidence" value="ECO:0007669"/>
    <property type="project" value="UniProtKB-KW"/>
</dbReference>
<evidence type="ECO:0000256" key="12">
    <source>
        <dbReference type="ARBA" id="ARBA00023146"/>
    </source>
</evidence>
<dbReference type="PROSITE" id="PS51447">
    <property type="entry name" value="FDX_ACB"/>
    <property type="match status" value="1"/>
</dbReference>
<dbReference type="PANTHER" id="PTHR11538">
    <property type="entry name" value="PHENYLALANYL-TRNA SYNTHETASE"/>
    <property type="match status" value="1"/>
</dbReference>
<dbReference type="GO" id="GO:0005759">
    <property type="term" value="C:mitochondrial matrix"/>
    <property type="evidence" value="ECO:0007669"/>
    <property type="project" value="UniProtKB-SubCell"/>
</dbReference>
<evidence type="ECO:0000259" key="17">
    <source>
        <dbReference type="PROSITE" id="PS50862"/>
    </source>
</evidence>
<evidence type="ECO:0000256" key="7">
    <source>
        <dbReference type="ARBA" id="ARBA00022840"/>
    </source>
</evidence>
<reference evidence="19" key="3">
    <citation type="submission" date="2025-09" db="UniProtKB">
        <authorList>
            <consortium name="Ensembl"/>
        </authorList>
    </citation>
    <scope>IDENTIFICATION</scope>
</reference>
<dbReference type="SMART" id="SM00896">
    <property type="entry name" value="FDX-ACB"/>
    <property type="match status" value="1"/>
</dbReference>
<keyword evidence="10" id="KW-0007">Acetylation</keyword>
<evidence type="ECO:0000259" key="18">
    <source>
        <dbReference type="PROSITE" id="PS51447"/>
    </source>
</evidence>
<dbReference type="PROSITE" id="PS50862">
    <property type="entry name" value="AA_TRNA_LIGASE_II"/>
    <property type="match status" value="1"/>
</dbReference>
<dbReference type="Gene3D" id="3.30.930.10">
    <property type="entry name" value="Bira Bifunctional Protein, Domain 2"/>
    <property type="match status" value="1"/>
</dbReference>
<dbReference type="InterPro" id="IPR006195">
    <property type="entry name" value="aa-tRNA-synth_II"/>
</dbReference>
<sequence length="484" mass="55594">MSSVILHGKRCGPRIHVLSSLFLKSMNSAQNTCILQVVKPRLNACFYTSVTTCTLLRTTVVNGLTQKQFTSTHKNKVDRLERVSVAGKDYDCDEWTNITPKILSYVGRNLHTQKDHPIYIVKEAIVQHFYSSYVKSRGVPLFAVFDNLSPVVTVKQNFDSLLTPKDHVSRNRSENYYINKNTVLRAHTSAHEHELIRSGLSAFLMVGDVYRRDTIDATHFPVFHQLEGVRLFNSQQLFSKCEGNTADLTLFENGQETADKQMCHTLETSKLLEFNLKQTIEDCVKHLFGKDVECKWVEAYFPFTHPSFELEIKYNGEWIEMLGCGILKQQILNEAGACDQVAWAFGLGLERLSMKLFDIPDIRYMWTTDDSFLSQFKNHEDFKSIQFKPILSKQPAVANDIAFWIPNDYAMNDFYDLVRSVDDGLVQTVTLVDTFVHSESGKQSHCYRIYYRHTSRALTQAEVNNLHNRIKDAAESQLNVKGRW</sequence>
<dbReference type="STRING" id="51511.ENSCSAVP00000019800"/>
<dbReference type="Proteomes" id="UP000007875">
    <property type="component" value="Unassembled WGS sequence"/>
</dbReference>
<dbReference type="InterPro" id="IPR036690">
    <property type="entry name" value="Fdx_antiC-bd_sf"/>
</dbReference>
<dbReference type="InParanoid" id="H2ZQD4"/>
<evidence type="ECO:0000256" key="9">
    <source>
        <dbReference type="ARBA" id="ARBA00022946"/>
    </source>
</evidence>
<dbReference type="HOGENOM" id="CLU_022696_1_0_1"/>
<comment type="function">
    <text evidence="15">Is responsible for the charging of tRNA(Phe) with phenylalanine in mitochondrial translation. To a lesser extent, also catalyzes direct attachment of m-Tyr (an oxidized version of Phe) to tRNA(Phe), thereby opening the way for delivery of the misacylated tRNA to the ribosome and incorporation of ROS-damaged amino acid into proteins.</text>
</comment>
<dbReference type="PANTHER" id="PTHR11538:SF41">
    <property type="entry name" value="PHENYLALANINE--TRNA LIGASE, MITOCHONDRIAL"/>
    <property type="match status" value="1"/>
</dbReference>
<dbReference type="GeneTree" id="ENSGT00940000158071"/>
<dbReference type="FunCoup" id="H2ZQD4">
    <property type="interactions" value="88"/>
</dbReference>
<keyword evidence="11" id="KW-0496">Mitochondrion</keyword>
<accession>H2ZQD4</accession>
<evidence type="ECO:0000256" key="3">
    <source>
        <dbReference type="ARBA" id="ARBA00011245"/>
    </source>
</evidence>
<dbReference type="Gene3D" id="3.30.70.380">
    <property type="entry name" value="Ferrodoxin-fold anticodon-binding domain"/>
    <property type="match status" value="1"/>
</dbReference>
<name>H2ZQD4_CIOSA</name>
<comment type="similarity">
    <text evidence="2">Belongs to the class-II aminoacyl-tRNA synthetase family.</text>
</comment>
<dbReference type="InterPro" id="IPR005121">
    <property type="entry name" value="Fdx_antiC-bd"/>
</dbReference>
<evidence type="ECO:0000256" key="6">
    <source>
        <dbReference type="ARBA" id="ARBA00022741"/>
    </source>
</evidence>
<evidence type="ECO:0000256" key="10">
    <source>
        <dbReference type="ARBA" id="ARBA00022990"/>
    </source>
</evidence>
<reference evidence="19" key="2">
    <citation type="submission" date="2025-08" db="UniProtKB">
        <authorList>
            <consortium name="Ensembl"/>
        </authorList>
    </citation>
    <scope>IDENTIFICATION</scope>
</reference>
<dbReference type="GO" id="GO:0004826">
    <property type="term" value="F:phenylalanine-tRNA ligase activity"/>
    <property type="evidence" value="ECO:0007669"/>
    <property type="project" value="UniProtKB-EC"/>
</dbReference>
<evidence type="ECO:0000256" key="15">
    <source>
        <dbReference type="ARBA" id="ARBA00060211"/>
    </source>
</evidence>
<dbReference type="SUPFAM" id="SSF54991">
    <property type="entry name" value="Anticodon-binding domain of PheRS"/>
    <property type="match status" value="1"/>
</dbReference>
<dbReference type="SUPFAM" id="SSF55681">
    <property type="entry name" value="Class II aaRS and biotin synthetases"/>
    <property type="match status" value="1"/>
</dbReference>